<dbReference type="Proteomes" id="UP000053370">
    <property type="component" value="Unassembled WGS sequence"/>
</dbReference>
<feature type="binding site" evidence="6">
    <location>
        <position position="158"/>
    </location>
    <ligand>
        <name>S-adenosyl-L-methionine</name>
        <dbReference type="ChEBI" id="CHEBI:59789"/>
    </ligand>
</feature>
<feature type="region of interest" description="Disordered" evidence="7">
    <location>
        <begin position="263"/>
        <end position="283"/>
    </location>
</feature>
<dbReference type="PIRSF" id="PIRSF017269">
    <property type="entry name" value="GCD14"/>
    <property type="match status" value="1"/>
</dbReference>
<keyword evidence="2 5" id="KW-0808">Transferase</keyword>
<dbReference type="AlphaFoldDB" id="A0A0S7BW20"/>
<proteinExistence type="inferred from homology"/>
<feature type="binding site" evidence="6">
    <location>
        <position position="130"/>
    </location>
    <ligand>
        <name>S-adenosyl-L-methionine</name>
        <dbReference type="ChEBI" id="CHEBI:59789"/>
    </ligand>
</feature>
<comment type="similarity">
    <text evidence="5">Belongs to the class I-like SAM-binding methyltransferase superfamily. TRM61 family.</text>
</comment>
<dbReference type="EMBL" id="DF968181">
    <property type="protein sequence ID" value="GAP41190.1"/>
    <property type="molecule type" value="Genomic_DNA"/>
</dbReference>
<evidence type="ECO:0000256" key="4">
    <source>
        <dbReference type="ARBA" id="ARBA00022694"/>
    </source>
</evidence>
<evidence type="ECO:0000256" key="6">
    <source>
        <dbReference type="PIRSR" id="PIRSR017269-1"/>
    </source>
</evidence>
<dbReference type="InterPro" id="IPR029063">
    <property type="entry name" value="SAM-dependent_MTases_sf"/>
</dbReference>
<dbReference type="InterPro" id="IPR049470">
    <property type="entry name" value="TRM61_C"/>
</dbReference>
<dbReference type="RefSeq" id="WP_082174844.1">
    <property type="nucleotide sequence ID" value="NZ_DF968181.1"/>
</dbReference>
<keyword evidence="1 5" id="KW-0489">Methyltransferase</keyword>
<dbReference type="PANTHER" id="PTHR12133:SF1">
    <property type="entry name" value="TRNA (ADENINE(58)-N(1))-METHYLTRANSFERASE, MITOCHONDRIAL"/>
    <property type="match status" value="1"/>
</dbReference>
<dbReference type="OrthoDB" id="9781391at2"/>
<dbReference type="SUPFAM" id="SSF53335">
    <property type="entry name" value="S-adenosyl-L-methionine-dependent methyltransferases"/>
    <property type="match status" value="1"/>
</dbReference>
<sequence length="283" mass="31751">MNETDIQEGDLAELIGLKHFHQIIRIKSGETIQSHIGLIKMDDLIGKPWGSMEKSHNGNTFFVLQPALSDLIKNVPRNTQILYPKDIGFLILNLAIGTGKRVIEAGTGSGALTIALANAVGDEGKIYSYEIRPEMQKVAIENLQYAGFDSRVEFKIRDIADGFDEKNVDAIFLDVPNAYDYLSQVRKSLKPGGFFGSILPTMNQVVLLLDAFKRESFVFVEVCEIFIRYYQTDADRFRPADRMVGHTGFLIFSRMVQKGSNSKSQSKFRIDEKEDDISESVGL</sequence>
<dbReference type="GO" id="GO:0031515">
    <property type="term" value="C:tRNA (m1A) methyltransferase complex"/>
    <property type="evidence" value="ECO:0007669"/>
    <property type="project" value="UniProtKB-UniRule"/>
</dbReference>
<feature type="binding site" evidence="6">
    <location>
        <position position="174"/>
    </location>
    <ligand>
        <name>S-adenosyl-L-methionine</name>
        <dbReference type="ChEBI" id="CHEBI:59789"/>
    </ligand>
</feature>
<dbReference type="CDD" id="cd02440">
    <property type="entry name" value="AdoMet_MTases"/>
    <property type="match status" value="1"/>
</dbReference>
<comment type="function">
    <text evidence="5">Catalyzes the S-adenosyl-L-methionine-dependent formation of N(1)-methyladenine at position 58 (m1A58) in tRNA.</text>
</comment>
<evidence type="ECO:0000313" key="9">
    <source>
        <dbReference type="EMBL" id="GAP41190.1"/>
    </source>
</evidence>
<organism evidence="9">
    <name type="scientific">Flexilinea flocculi</name>
    <dbReference type="NCBI Taxonomy" id="1678840"/>
    <lineage>
        <taxon>Bacteria</taxon>
        <taxon>Bacillati</taxon>
        <taxon>Chloroflexota</taxon>
        <taxon>Anaerolineae</taxon>
        <taxon>Anaerolineales</taxon>
        <taxon>Anaerolineaceae</taxon>
        <taxon>Flexilinea</taxon>
    </lineage>
</organism>
<dbReference type="STRING" id="1678840.ATC1_131174"/>
<comment type="catalytic activity">
    <reaction evidence="5">
        <text>adenosine(58) in tRNA + S-adenosyl-L-methionine = N(1)-methyladenosine(58) in tRNA + S-adenosyl-L-homocysteine + H(+)</text>
        <dbReference type="Rhea" id="RHEA:43152"/>
        <dbReference type="Rhea" id="RHEA-COMP:10365"/>
        <dbReference type="Rhea" id="RHEA-COMP:10366"/>
        <dbReference type="ChEBI" id="CHEBI:15378"/>
        <dbReference type="ChEBI" id="CHEBI:57856"/>
        <dbReference type="ChEBI" id="CHEBI:59789"/>
        <dbReference type="ChEBI" id="CHEBI:74411"/>
        <dbReference type="ChEBI" id="CHEBI:74491"/>
        <dbReference type="EC" id="2.1.1.220"/>
    </reaction>
</comment>
<protein>
    <recommendedName>
        <fullName evidence="5">tRNA (adenine(58)-N(1))-methyltransferase TrmI</fullName>
        <ecNumber evidence="5">2.1.1.220</ecNumber>
    </recommendedName>
</protein>
<evidence type="ECO:0000256" key="1">
    <source>
        <dbReference type="ARBA" id="ARBA00022603"/>
    </source>
</evidence>
<evidence type="ECO:0000256" key="2">
    <source>
        <dbReference type="ARBA" id="ARBA00022679"/>
    </source>
</evidence>
<dbReference type="Gene3D" id="3.10.330.20">
    <property type="match status" value="1"/>
</dbReference>
<keyword evidence="10" id="KW-1185">Reference proteome</keyword>
<dbReference type="PROSITE" id="PS51620">
    <property type="entry name" value="SAM_TRM61"/>
    <property type="match status" value="1"/>
</dbReference>
<reference evidence="9" key="1">
    <citation type="journal article" date="2015" name="Genome Announc.">
        <title>Draft Genome Sequence of Anaerolineae Strain TC1, a Novel Isolate from a Methanogenic Wastewater Treatment System.</title>
        <authorList>
            <person name="Matsuura N."/>
            <person name="Tourlousse D.M."/>
            <person name="Sun L."/>
            <person name="Toyonaga M."/>
            <person name="Kuroda K."/>
            <person name="Ohashi A."/>
            <person name="Cruz R."/>
            <person name="Yamaguchi T."/>
            <person name="Sekiguchi Y."/>
        </authorList>
    </citation>
    <scope>NUCLEOTIDE SEQUENCE [LARGE SCALE GENOMIC DNA]</scope>
    <source>
        <strain evidence="9">TC1</strain>
    </source>
</reference>
<keyword evidence="3 5" id="KW-0949">S-adenosyl-L-methionine</keyword>
<evidence type="ECO:0000256" key="3">
    <source>
        <dbReference type="ARBA" id="ARBA00022691"/>
    </source>
</evidence>
<feature type="domain" description="tRNA (adenine(58)-N(1))-methyltransferase catalytic subunit TRM61 C-terminal" evidence="8">
    <location>
        <begin position="62"/>
        <end position="236"/>
    </location>
</feature>
<name>A0A0S7BW20_9CHLR</name>
<dbReference type="EC" id="2.1.1.220" evidence="5"/>
<keyword evidence="4 5" id="KW-0819">tRNA processing</keyword>
<dbReference type="GO" id="GO:0030488">
    <property type="term" value="P:tRNA methylation"/>
    <property type="evidence" value="ECO:0007669"/>
    <property type="project" value="InterPro"/>
</dbReference>
<feature type="compositionally biased region" description="Acidic residues" evidence="7">
    <location>
        <begin position="273"/>
        <end position="283"/>
    </location>
</feature>
<feature type="binding site" evidence="6">
    <location>
        <begin position="109"/>
        <end position="112"/>
    </location>
    <ligand>
        <name>S-adenosyl-L-methionine</name>
        <dbReference type="ChEBI" id="CHEBI:59789"/>
    </ligand>
</feature>
<gene>
    <name evidence="9" type="ORF">ATC1_131174</name>
</gene>
<evidence type="ECO:0000256" key="7">
    <source>
        <dbReference type="SAM" id="MobiDB-lite"/>
    </source>
</evidence>
<dbReference type="GO" id="GO:0160107">
    <property type="term" value="F:tRNA (adenine(58)-N1)-methyltransferase activity"/>
    <property type="evidence" value="ECO:0007669"/>
    <property type="project" value="UniProtKB-EC"/>
</dbReference>
<dbReference type="PANTHER" id="PTHR12133">
    <property type="entry name" value="TRNA (ADENINE(58)-N(1))-METHYLTRANSFERASE"/>
    <property type="match status" value="1"/>
</dbReference>
<comment type="subunit">
    <text evidence="5">Homotetramer composed of a dimer of dimers.</text>
</comment>
<accession>A0A0S7BW20</accession>
<dbReference type="Pfam" id="PF14801">
    <property type="entry name" value="TrmI-like_N"/>
    <property type="match status" value="1"/>
</dbReference>
<dbReference type="InterPro" id="IPR014816">
    <property type="entry name" value="tRNA_MeTrfase_Gcd14"/>
</dbReference>
<evidence type="ECO:0000259" key="8">
    <source>
        <dbReference type="Pfam" id="PF08704"/>
    </source>
</evidence>
<evidence type="ECO:0000313" key="10">
    <source>
        <dbReference type="Proteomes" id="UP000053370"/>
    </source>
</evidence>
<dbReference type="Pfam" id="PF08704">
    <property type="entry name" value="GCD14"/>
    <property type="match status" value="1"/>
</dbReference>
<dbReference type="Gene3D" id="3.40.50.150">
    <property type="entry name" value="Vaccinia Virus protein VP39"/>
    <property type="match status" value="1"/>
</dbReference>
<evidence type="ECO:0000256" key="5">
    <source>
        <dbReference type="PIRNR" id="PIRNR017269"/>
    </source>
</evidence>